<dbReference type="GO" id="GO:0006950">
    <property type="term" value="P:response to stress"/>
    <property type="evidence" value="ECO:0007669"/>
    <property type="project" value="UniProtKB-ARBA"/>
</dbReference>
<dbReference type="Pfam" id="PF00085">
    <property type="entry name" value="Thioredoxin"/>
    <property type="match status" value="1"/>
</dbReference>
<dbReference type="CDD" id="cd02956">
    <property type="entry name" value="ybbN"/>
    <property type="match status" value="1"/>
</dbReference>
<name>A0A1M6QKB2_9GAMM</name>
<evidence type="ECO:0000313" key="4">
    <source>
        <dbReference type="Proteomes" id="UP000184248"/>
    </source>
</evidence>
<evidence type="ECO:0000256" key="1">
    <source>
        <dbReference type="SAM" id="MobiDB-lite"/>
    </source>
</evidence>
<evidence type="ECO:0000313" key="3">
    <source>
        <dbReference type="EMBL" id="SHK20682.1"/>
    </source>
</evidence>
<protein>
    <submittedName>
        <fullName evidence="3">Putative thioredoxin</fullName>
    </submittedName>
</protein>
<feature type="compositionally biased region" description="Polar residues" evidence="1">
    <location>
        <begin position="52"/>
        <end position="63"/>
    </location>
</feature>
<feature type="region of interest" description="Disordered" evidence="1">
    <location>
        <begin position="37"/>
        <end position="65"/>
    </location>
</feature>
<dbReference type="InterPro" id="IPR011990">
    <property type="entry name" value="TPR-like_helical_dom_sf"/>
</dbReference>
<sequence>MTRASKVVSFRPLNPTRFTRIFHGKLTRIQGLNIMPIVDPRTGEPLTPSGDAEQNTAPSQGQPSDADIIIDVDRGNIQQLLEASMQVPVLLCCWAPSSEPSKQQVPVLEKLTREHGGAFILGKLNIDDSPDIAGQLGVQSVPDVKLVSQGGLVDQLQGAQPEQQVREWLGKYFQAPEGAQQTPEEQAAAALEAGDSATARRIYEELVQQWPDHTAYQVELARALVADGEPQQARQLLEALPPEERDAAPARGVRASIEFGEQALSAEEIAALGDRDDSDARYQRALRQVADGQYEAGLEGLLAVMRSDRAYGDDAARKTLLRVFDALGADHPLTVAYRRKLFALLY</sequence>
<dbReference type="Proteomes" id="UP000184248">
    <property type="component" value="Unassembled WGS sequence"/>
</dbReference>
<dbReference type="InterPro" id="IPR013766">
    <property type="entry name" value="Thioredoxin_domain"/>
</dbReference>
<dbReference type="Pfam" id="PF14559">
    <property type="entry name" value="TPR_19"/>
    <property type="match status" value="1"/>
</dbReference>
<dbReference type="Pfam" id="PF14561">
    <property type="entry name" value="TPR_20"/>
    <property type="match status" value="1"/>
</dbReference>
<reference evidence="4" key="1">
    <citation type="submission" date="2016-11" db="EMBL/GenBank/DDBJ databases">
        <authorList>
            <person name="Varghese N."/>
            <person name="Submissions S."/>
        </authorList>
    </citation>
    <scope>NUCLEOTIDE SEQUENCE [LARGE SCALE GENOMIC DNA]</scope>
    <source>
        <strain evidence="4">ALO Sharm</strain>
    </source>
</reference>
<dbReference type="Gene3D" id="3.40.30.10">
    <property type="entry name" value="Glutaredoxin"/>
    <property type="match status" value="1"/>
</dbReference>
<evidence type="ECO:0000259" key="2">
    <source>
        <dbReference type="PROSITE" id="PS51352"/>
    </source>
</evidence>
<dbReference type="AlphaFoldDB" id="A0A1M6QKB2"/>
<dbReference type="PROSITE" id="PS51352">
    <property type="entry name" value="THIOREDOXIN_2"/>
    <property type="match status" value="1"/>
</dbReference>
<dbReference type="PANTHER" id="PTHR45663:SF11">
    <property type="entry name" value="GEO12009P1"/>
    <property type="match status" value="1"/>
</dbReference>
<gene>
    <name evidence="3" type="ORF">SAMN05192556_10240</name>
</gene>
<dbReference type="InterPro" id="IPR036249">
    <property type="entry name" value="Thioredoxin-like_sf"/>
</dbReference>
<dbReference type="SUPFAM" id="SSF52833">
    <property type="entry name" value="Thioredoxin-like"/>
    <property type="match status" value="1"/>
</dbReference>
<dbReference type="Gene3D" id="1.25.40.10">
    <property type="entry name" value="Tetratricopeptide repeat domain"/>
    <property type="match status" value="2"/>
</dbReference>
<feature type="domain" description="Thioredoxin" evidence="2">
    <location>
        <begin position="58"/>
        <end position="174"/>
    </location>
</feature>
<dbReference type="PANTHER" id="PTHR45663">
    <property type="entry name" value="GEO12009P1"/>
    <property type="match status" value="1"/>
</dbReference>
<dbReference type="SUPFAM" id="SSF48452">
    <property type="entry name" value="TPR-like"/>
    <property type="match status" value="1"/>
</dbReference>
<dbReference type="EMBL" id="FRAL01000002">
    <property type="protein sequence ID" value="SHK20682.1"/>
    <property type="molecule type" value="Genomic_DNA"/>
</dbReference>
<dbReference type="GO" id="GO:0015035">
    <property type="term" value="F:protein-disulfide reductase activity"/>
    <property type="evidence" value="ECO:0007669"/>
    <property type="project" value="TreeGrafter"/>
</dbReference>
<accession>A0A1M6QKB2</accession>
<proteinExistence type="predicted"/>
<organism evidence="3 4">
    <name type="scientific">Halomonas caseinilytica</name>
    <dbReference type="NCBI Taxonomy" id="438744"/>
    <lineage>
        <taxon>Bacteria</taxon>
        <taxon>Pseudomonadati</taxon>
        <taxon>Pseudomonadota</taxon>
        <taxon>Gammaproteobacteria</taxon>
        <taxon>Oceanospirillales</taxon>
        <taxon>Halomonadaceae</taxon>
        <taxon>Halomonas</taxon>
    </lineage>
</organism>
<dbReference type="GO" id="GO:0005737">
    <property type="term" value="C:cytoplasm"/>
    <property type="evidence" value="ECO:0007669"/>
    <property type="project" value="TreeGrafter"/>
</dbReference>
<keyword evidence="4" id="KW-1185">Reference proteome</keyword>